<evidence type="ECO:0000313" key="2">
    <source>
        <dbReference type="Proteomes" id="UP000203996"/>
    </source>
</evidence>
<name>A0A172WZG9_9ABAC</name>
<dbReference type="GeneID" id="27924321"/>
<reference evidence="1 2" key="1">
    <citation type="journal article" date="2016" name="PLoS ONE">
        <title>Genome Sequencing and Analysis of Catopsilia pomona nucleopolyhedrovirus: A Distinct Species in Group I Alphabaculovirus.</title>
        <authorList>
            <person name="Wang J."/>
            <person name="Zhu Z."/>
            <person name="Zhang L."/>
            <person name="Hou D."/>
            <person name="Wang M."/>
            <person name="Arif B."/>
            <person name="Kou Z."/>
            <person name="Wang H."/>
            <person name="Deng F."/>
            <person name="Hu Z."/>
        </authorList>
    </citation>
    <scope>NUCLEOTIDE SEQUENCE [LARGE SCALE GENOMIC DNA]</scope>
    <source>
        <strain evidence="1">416</strain>
    </source>
</reference>
<proteinExistence type="predicted"/>
<organism evidence="1 2">
    <name type="scientific">Catopsilia pomona nucleopolyhedrovirus</name>
    <dbReference type="NCBI Taxonomy" id="1850906"/>
    <lineage>
        <taxon>Viruses</taxon>
        <taxon>Viruses incertae sedis</taxon>
        <taxon>Naldaviricetes</taxon>
        <taxon>Lefavirales</taxon>
        <taxon>Baculoviridae</taxon>
        <taxon>Alphabaculovirus</taxon>
        <taxon>Alphabaculovirus capomonae</taxon>
    </lineage>
</organism>
<dbReference type="KEGG" id="vg:27924321"/>
<protein>
    <submittedName>
        <fullName evidence="1">ORF-98</fullName>
    </submittedName>
</protein>
<gene>
    <name evidence="1" type="ORF">CapoNPV_098</name>
</gene>
<evidence type="ECO:0000313" key="1">
    <source>
        <dbReference type="EMBL" id="ANF29746.1"/>
    </source>
</evidence>
<sequence>MSPLEQLPQEIFDMIVSNLKYLNDVCNFVKATQRAPSRKYLADSFVLDNVNDSYTMLYDAHFVHANVEFVQRIINRCAVCKIFNCLCAKPKLLHRFGCYECKGAGCENCSIECKHFCYKRVFKLNNDCMLEIRLNLKLLNNNDALIVYADDLITKISQYLFKFQYQTNCAYHILLCLYYYTLK</sequence>
<accession>A0A172WZG9</accession>
<dbReference type="EMBL" id="KU565883">
    <property type="protein sequence ID" value="ANF29746.1"/>
    <property type="molecule type" value="Genomic_DNA"/>
</dbReference>
<keyword evidence="2" id="KW-1185">Reference proteome</keyword>
<dbReference type="RefSeq" id="YP_009255355.1">
    <property type="nucleotide sequence ID" value="NC_030240.1"/>
</dbReference>
<dbReference type="Proteomes" id="UP000203996">
    <property type="component" value="Segment"/>
</dbReference>